<evidence type="ECO:0000256" key="7">
    <source>
        <dbReference type="ARBA" id="ARBA00022723"/>
    </source>
</evidence>
<dbReference type="PRINTS" id="PR00463">
    <property type="entry name" value="EP450I"/>
</dbReference>
<evidence type="ECO:0000256" key="13">
    <source>
        <dbReference type="PIRSR" id="PIRSR602401-1"/>
    </source>
</evidence>
<keyword evidence="11 14" id="KW-0503">Monooxygenase</keyword>
<evidence type="ECO:0000256" key="9">
    <source>
        <dbReference type="ARBA" id="ARBA00023002"/>
    </source>
</evidence>
<keyword evidence="5 13" id="KW-0349">Heme</keyword>
<dbReference type="InterPro" id="IPR050364">
    <property type="entry name" value="Cytochrome_P450_fung"/>
</dbReference>
<evidence type="ECO:0000256" key="6">
    <source>
        <dbReference type="ARBA" id="ARBA00022692"/>
    </source>
</evidence>
<dbReference type="EMBL" id="SGPM01000551">
    <property type="protein sequence ID" value="THH19224.1"/>
    <property type="molecule type" value="Genomic_DNA"/>
</dbReference>
<dbReference type="InterPro" id="IPR036396">
    <property type="entry name" value="Cyt_P450_sf"/>
</dbReference>
<dbReference type="GO" id="GO:0016020">
    <property type="term" value="C:membrane"/>
    <property type="evidence" value="ECO:0007669"/>
    <property type="project" value="UniProtKB-SubCell"/>
</dbReference>
<dbReference type="PANTHER" id="PTHR46300">
    <property type="entry name" value="P450, PUTATIVE (EUROFUNG)-RELATED-RELATED"/>
    <property type="match status" value="1"/>
</dbReference>
<dbReference type="GO" id="GO:0020037">
    <property type="term" value="F:heme binding"/>
    <property type="evidence" value="ECO:0007669"/>
    <property type="project" value="InterPro"/>
</dbReference>
<dbReference type="OrthoDB" id="2789670at2759"/>
<dbReference type="CDD" id="cd11065">
    <property type="entry name" value="CYP64-like"/>
    <property type="match status" value="1"/>
</dbReference>
<dbReference type="PRINTS" id="PR00385">
    <property type="entry name" value="P450"/>
</dbReference>
<evidence type="ECO:0000256" key="8">
    <source>
        <dbReference type="ARBA" id="ARBA00022989"/>
    </source>
</evidence>
<comment type="caution">
    <text evidence="15">The sequence shown here is derived from an EMBL/GenBank/DDBJ whole genome shotgun (WGS) entry which is preliminary data.</text>
</comment>
<evidence type="ECO:0000256" key="12">
    <source>
        <dbReference type="ARBA" id="ARBA00023136"/>
    </source>
</evidence>
<evidence type="ECO:0000256" key="4">
    <source>
        <dbReference type="ARBA" id="ARBA00010617"/>
    </source>
</evidence>
<dbReference type="Gene3D" id="1.10.630.10">
    <property type="entry name" value="Cytochrome P450"/>
    <property type="match status" value="1"/>
</dbReference>
<name>A0A4S4M2F7_9APHY</name>
<evidence type="ECO:0000256" key="10">
    <source>
        <dbReference type="ARBA" id="ARBA00023004"/>
    </source>
</evidence>
<accession>A0A4S4M2F7</accession>
<organism evidence="15 16">
    <name type="scientific">Antrodiella citrinella</name>
    <dbReference type="NCBI Taxonomy" id="2447956"/>
    <lineage>
        <taxon>Eukaryota</taxon>
        <taxon>Fungi</taxon>
        <taxon>Dikarya</taxon>
        <taxon>Basidiomycota</taxon>
        <taxon>Agaricomycotina</taxon>
        <taxon>Agaricomycetes</taxon>
        <taxon>Polyporales</taxon>
        <taxon>Steccherinaceae</taxon>
        <taxon>Antrodiella</taxon>
    </lineage>
</organism>
<comment type="pathway">
    <text evidence="3">Secondary metabolite biosynthesis.</text>
</comment>
<keyword evidence="7 13" id="KW-0479">Metal-binding</keyword>
<keyword evidence="9 14" id="KW-0560">Oxidoreductase</keyword>
<evidence type="ECO:0000256" key="14">
    <source>
        <dbReference type="RuleBase" id="RU000461"/>
    </source>
</evidence>
<evidence type="ECO:0000313" key="15">
    <source>
        <dbReference type="EMBL" id="THH19224.1"/>
    </source>
</evidence>
<dbReference type="Proteomes" id="UP000308730">
    <property type="component" value="Unassembled WGS sequence"/>
</dbReference>
<evidence type="ECO:0008006" key="17">
    <source>
        <dbReference type="Google" id="ProtNLM"/>
    </source>
</evidence>
<dbReference type="Pfam" id="PF00067">
    <property type="entry name" value="p450"/>
    <property type="match status" value="1"/>
</dbReference>
<reference evidence="15 16" key="1">
    <citation type="submission" date="2019-02" db="EMBL/GenBank/DDBJ databases">
        <title>Genome sequencing of the rare red list fungi Antrodiella citrinella (Flaviporus citrinellus).</title>
        <authorList>
            <person name="Buettner E."/>
            <person name="Kellner H."/>
        </authorList>
    </citation>
    <scope>NUCLEOTIDE SEQUENCE [LARGE SCALE GENOMIC DNA]</scope>
    <source>
        <strain evidence="15 16">DSM 108506</strain>
    </source>
</reference>
<evidence type="ECO:0000256" key="11">
    <source>
        <dbReference type="ARBA" id="ARBA00023033"/>
    </source>
</evidence>
<evidence type="ECO:0000313" key="16">
    <source>
        <dbReference type="Proteomes" id="UP000308730"/>
    </source>
</evidence>
<keyword evidence="10 13" id="KW-0408">Iron</keyword>
<evidence type="ECO:0000256" key="1">
    <source>
        <dbReference type="ARBA" id="ARBA00001971"/>
    </source>
</evidence>
<comment type="cofactor">
    <cofactor evidence="1 13">
        <name>heme</name>
        <dbReference type="ChEBI" id="CHEBI:30413"/>
    </cofactor>
</comment>
<comment type="subcellular location">
    <subcellularLocation>
        <location evidence="2">Membrane</location>
        <topology evidence="2">Single-pass membrane protein</topology>
    </subcellularLocation>
</comment>
<dbReference type="InterPro" id="IPR001128">
    <property type="entry name" value="Cyt_P450"/>
</dbReference>
<keyword evidence="16" id="KW-1185">Reference proteome</keyword>
<dbReference type="PROSITE" id="PS00086">
    <property type="entry name" value="CYTOCHROME_P450"/>
    <property type="match status" value="1"/>
</dbReference>
<dbReference type="GO" id="GO:0016705">
    <property type="term" value="F:oxidoreductase activity, acting on paired donors, with incorporation or reduction of molecular oxygen"/>
    <property type="evidence" value="ECO:0007669"/>
    <property type="project" value="InterPro"/>
</dbReference>
<proteinExistence type="inferred from homology"/>
<keyword evidence="6" id="KW-0812">Transmembrane</keyword>
<feature type="binding site" description="axial binding residue" evidence="13">
    <location>
        <position position="420"/>
    </location>
    <ligand>
        <name>heme</name>
        <dbReference type="ChEBI" id="CHEBI:30413"/>
    </ligand>
    <ligandPart>
        <name>Fe</name>
        <dbReference type="ChEBI" id="CHEBI:18248"/>
    </ligandPart>
</feature>
<evidence type="ECO:0000256" key="2">
    <source>
        <dbReference type="ARBA" id="ARBA00004167"/>
    </source>
</evidence>
<evidence type="ECO:0000256" key="3">
    <source>
        <dbReference type="ARBA" id="ARBA00005179"/>
    </source>
</evidence>
<gene>
    <name evidence="15" type="ORF">EUX98_g8816</name>
</gene>
<dbReference type="GO" id="GO:0005506">
    <property type="term" value="F:iron ion binding"/>
    <property type="evidence" value="ECO:0007669"/>
    <property type="project" value="InterPro"/>
</dbReference>
<keyword evidence="8" id="KW-1133">Transmembrane helix</keyword>
<dbReference type="GO" id="GO:0004497">
    <property type="term" value="F:monooxygenase activity"/>
    <property type="evidence" value="ECO:0007669"/>
    <property type="project" value="UniProtKB-KW"/>
</dbReference>
<protein>
    <recommendedName>
        <fullName evidence="17">Cytochrome P450</fullName>
    </recommendedName>
</protein>
<dbReference type="AlphaFoldDB" id="A0A4S4M2F7"/>
<dbReference type="PANTHER" id="PTHR46300:SF7">
    <property type="entry name" value="P450, PUTATIVE (EUROFUNG)-RELATED"/>
    <property type="match status" value="1"/>
</dbReference>
<dbReference type="InterPro" id="IPR017972">
    <property type="entry name" value="Cyt_P450_CS"/>
</dbReference>
<keyword evidence="12" id="KW-0472">Membrane</keyword>
<sequence length="496" mass="55542">MNEILLCALTALSRPIVGNLLDMPTVRPWEKYRDWCQTYNSDIVYLDLPMQPTLVLGSAKAAIDLFDKRSNLWSDRTRSIILELMTWDFNIAFMPYNAKWRAHRRMFHQEFHQGVVNKYCPVQRDYARTFLSWILKSPADTRKHVRQMVTAIIFYITYGKRITGMNDKAVAVAQIAFEGLSAGAIPGLSWLEYFPLARHIPSWVPGTSSKKLAEHFLPYVVDMRDKPYEETKEALDKGTAPPSLTASLIERNREKYDGTDEAEMYDGIARNVAGIAYAAGADTTTASSEAFLLAMAMFPDAQKKAQAELDRVVGPNRLPEFEDIENMPYIRATVMETSRWLPVVPFGVPHAVIADDVYNGYHIPKGTAAIPNVWGMLHDPEDYPDPERFFPDRFIGEDGQINPTVRDPSTIAFGFGRRLCLGKPFSNNTLSIFIASVLHVFDIAAAVDASGKSEELSAEMSGGLIAQIRDVPTGLKPRSETAAALIAKFATEIEMT</sequence>
<evidence type="ECO:0000256" key="5">
    <source>
        <dbReference type="ARBA" id="ARBA00022617"/>
    </source>
</evidence>
<comment type="similarity">
    <text evidence="4 14">Belongs to the cytochrome P450 family.</text>
</comment>
<dbReference type="InterPro" id="IPR002401">
    <property type="entry name" value="Cyt_P450_E_grp-I"/>
</dbReference>
<dbReference type="SUPFAM" id="SSF48264">
    <property type="entry name" value="Cytochrome P450"/>
    <property type="match status" value="1"/>
</dbReference>